<dbReference type="GO" id="GO:0016706">
    <property type="term" value="F:2-oxoglutarate-dependent dioxygenase activity"/>
    <property type="evidence" value="ECO:0007669"/>
    <property type="project" value="UniProtKB-ARBA"/>
</dbReference>
<dbReference type="EMBL" id="DVLP01000227">
    <property type="protein sequence ID" value="HIT75423.1"/>
    <property type="molecule type" value="Genomic_DNA"/>
</dbReference>
<gene>
    <name evidence="1" type="ORF">IAA98_07555</name>
</gene>
<comment type="caution">
    <text evidence="1">The sequence shown here is derived from an EMBL/GenBank/DDBJ whole genome shotgun (WGS) entry which is preliminary data.</text>
</comment>
<dbReference type="PANTHER" id="PTHR20883">
    <property type="entry name" value="PHYTANOYL-COA DIOXYGENASE DOMAIN CONTAINING 1"/>
    <property type="match status" value="1"/>
</dbReference>
<dbReference type="Gene3D" id="2.60.120.620">
    <property type="entry name" value="q2cbj1_9rhob like domain"/>
    <property type="match status" value="1"/>
</dbReference>
<dbReference type="GO" id="GO:0005506">
    <property type="term" value="F:iron ion binding"/>
    <property type="evidence" value="ECO:0007669"/>
    <property type="project" value="UniProtKB-ARBA"/>
</dbReference>
<dbReference type="InterPro" id="IPR008775">
    <property type="entry name" value="Phytyl_CoA_dOase-like"/>
</dbReference>
<keyword evidence="1" id="KW-0223">Dioxygenase</keyword>
<dbReference type="PANTHER" id="PTHR20883:SF14">
    <property type="entry name" value="PHYTANOYL-COA DIOXYGENASE"/>
    <property type="match status" value="1"/>
</dbReference>
<dbReference type="SUPFAM" id="SSF51197">
    <property type="entry name" value="Clavaminate synthase-like"/>
    <property type="match status" value="1"/>
</dbReference>
<sequence>MAGSLTADQTAQFADEGYLVVRGLLDRESDLAPIMTEYAGVLDRLVDRLVDEGQLSQRYEDLPFADRVTAVFAETGKDHTQHFDFSLPQASTKPDTPFWTGPAVFSLLTHQGILDVIESLIGPEIWSNPVQHVRLKVPEQLMPPDPATGRPRNVATPWHQDNGVVTAEADQTQMITVWLPLGDTDRDNGCLMVKPRQHRSGLLPHCPGNSPSGQRRGGIGGLAIPGTHLLGETVDLPMAAGDVLFMHRRTPHAAHRNTSDRLRWSFDLRYQPTGQPSGRDAFPGFVARSAVDPSAVLTDPDAWAQSWLEARARVSLERPTGFNRWRTDAEVCA</sequence>
<keyword evidence="1" id="KW-0560">Oxidoreductase</keyword>
<name>A0A9D1KNK4_9ACTN</name>
<proteinExistence type="predicted"/>
<dbReference type="Proteomes" id="UP000886842">
    <property type="component" value="Unassembled WGS sequence"/>
</dbReference>
<organism evidence="1 2">
    <name type="scientific">Candidatus Avipropionibacterium avicola</name>
    <dbReference type="NCBI Taxonomy" id="2840701"/>
    <lineage>
        <taxon>Bacteria</taxon>
        <taxon>Bacillati</taxon>
        <taxon>Actinomycetota</taxon>
        <taxon>Actinomycetes</taxon>
        <taxon>Propionibacteriales</taxon>
        <taxon>Propionibacteriaceae</taxon>
        <taxon>Propionibacteriaceae incertae sedis</taxon>
        <taxon>Candidatus Avipropionibacterium</taxon>
    </lineage>
</organism>
<accession>A0A9D1KNK4</accession>
<evidence type="ECO:0000313" key="2">
    <source>
        <dbReference type="Proteomes" id="UP000886842"/>
    </source>
</evidence>
<protein>
    <submittedName>
        <fullName evidence="1">Phytanoyl-CoA dioxygenase family protein</fullName>
    </submittedName>
</protein>
<evidence type="ECO:0000313" key="1">
    <source>
        <dbReference type="EMBL" id="HIT75423.1"/>
    </source>
</evidence>
<dbReference type="Pfam" id="PF05721">
    <property type="entry name" value="PhyH"/>
    <property type="match status" value="1"/>
</dbReference>
<reference evidence="1" key="2">
    <citation type="journal article" date="2021" name="PeerJ">
        <title>Extensive microbial diversity within the chicken gut microbiome revealed by metagenomics and culture.</title>
        <authorList>
            <person name="Gilroy R."/>
            <person name="Ravi A."/>
            <person name="Getino M."/>
            <person name="Pursley I."/>
            <person name="Horton D.L."/>
            <person name="Alikhan N.F."/>
            <person name="Baker D."/>
            <person name="Gharbi K."/>
            <person name="Hall N."/>
            <person name="Watson M."/>
            <person name="Adriaenssens E.M."/>
            <person name="Foster-Nyarko E."/>
            <person name="Jarju S."/>
            <person name="Secka A."/>
            <person name="Antonio M."/>
            <person name="Oren A."/>
            <person name="Chaudhuri R.R."/>
            <person name="La Ragione R."/>
            <person name="Hildebrand F."/>
            <person name="Pallen M.J."/>
        </authorList>
    </citation>
    <scope>NUCLEOTIDE SEQUENCE</scope>
    <source>
        <strain evidence="1">ChiGjej1B1-24693</strain>
    </source>
</reference>
<dbReference type="AlphaFoldDB" id="A0A9D1KNK4"/>
<reference evidence="1" key="1">
    <citation type="submission" date="2020-10" db="EMBL/GenBank/DDBJ databases">
        <authorList>
            <person name="Gilroy R."/>
        </authorList>
    </citation>
    <scope>NUCLEOTIDE SEQUENCE</scope>
    <source>
        <strain evidence="1">ChiGjej1B1-24693</strain>
    </source>
</reference>